<proteinExistence type="predicted"/>
<sequence length="77" mass="8827">MIRLNLNPSLLKSLNFNKKDNTLEIEFKHHIKTTECMDIPISIVKDYVSSMKEKGVSVINEDCHVNLKIVHSNFIAS</sequence>
<accession>A0ABP9GFJ6</accession>
<keyword evidence="2" id="KW-1185">Reference proteome</keyword>
<dbReference type="Proteomes" id="UP001501302">
    <property type="component" value="Unassembled WGS sequence"/>
</dbReference>
<gene>
    <name evidence="1" type="ORF">GCM10023314_11870</name>
</gene>
<dbReference type="EMBL" id="BAABJJ010000013">
    <property type="protein sequence ID" value="GAA4940681.1"/>
    <property type="molecule type" value="Genomic_DNA"/>
</dbReference>
<organism evidence="1 2">
    <name type="scientific">Algibacter agarivorans</name>
    <dbReference type="NCBI Taxonomy" id="1109741"/>
    <lineage>
        <taxon>Bacteria</taxon>
        <taxon>Pseudomonadati</taxon>
        <taxon>Bacteroidota</taxon>
        <taxon>Flavobacteriia</taxon>
        <taxon>Flavobacteriales</taxon>
        <taxon>Flavobacteriaceae</taxon>
        <taxon>Algibacter</taxon>
    </lineage>
</organism>
<reference evidence="2" key="1">
    <citation type="journal article" date="2019" name="Int. J. Syst. Evol. Microbiol.">
        <title>The Global Catalogue of Microorganisms (GCM) 10K type strain sequencing project: providing services to taxonomists for standard genome sequencing and annotation.</title>
        <authorList>
            <consortium name="The Broad Institute Genomics Platform"/>
            <consortium name="The Broad Institute Genome Sequencing Center for Infectious Disease"/>
            <person name="Wu L."/>
            <person name="Ma J."/>
        </authorList>
    </citation>
    <scope>NUCLEOTIDE SEQUENCE [LARGE SCALE GENOMIC DNA]</scope>
    <source>
        <strain evidence="2">JCM 18285</strain>
    </source>
</reference>
<dbReference type="RefSeq" id="WP_345190779.1">
    <property type="nucleotide sequence ID" value="NZ_BAABJJ010000013.1"/>
</dbReference>
<evidence type="ECO:0000313" key="2">
    <source>
        <dbReference type="Proteomes" id="UP001501302"/>
    </source>
</evidence>
<protein>
    <submittedName>
        <fullName evidence="1">Uncharacterized protein</fullName>
    </submittedName>
</protein>
<name>A0ABP9GFJ6_9FLAO</name>
<comment type="caution">
    <text evidence="1">The sequence shown here is derived from an EMBL/GenBank/DDBJ whole genome shotgun (WGS) entry which is preliminary data.</text>
</comment>
<evidence type="ECO:0000313" key="1">
    <source>
        <dbReference type="EMBL" id="GAA4940681.1"/>
    </source>
</evidence>